<feature type="region of interest" description="Disordered" evidence="1">
    <location>
        <begin position="23"/>
        <end position="105"/>
    </location>
</feature>
<protein>
    <submittedName>
        <fullName evidence="2">Uncharacterized protein</fullName>
    </submittedName>
</protein>
<sequence length="204" mass="21566">MATPTCLPPLKPLLLTVSSFFSHLSPTRGTSERSPTTTSSGRREDSDSDSPPPSPYPQSYSTPTFLSLPRPLPTRFHDHTSDLDFDLVEAPPPTRSRTHSRNPSNLTVLTTFTGFTSGFTVPPFDREVENARPGGDDKGVGERGRGVEGDAGGSGYAVSVTSRCESGDTCEGSEDAGTIRRVGSEGICYAGGGGIVRTTEVRVG</sequence>
<feature type="region of interest" description="Disordered" evidence="1">
    <location>
        <begin position="126"/>
        <end position="156"/>
    </location>
</feature>
<name>A0A6A5VA85_9PLEO</name>
<evidence type="ECO:0000313" key="3">
    <source>
        <dbReference type="Proteomes" id="UP000800036"/>
    </source>
</evidence>
<dbReference type="Proteomes" id="UP000800036">
    <property type="component" value="Unassembled WGS sequence"/>
</dbReference>
<evidence type="ECO:0000313" key="2">
    <source>
        <dbReference type="EMBL" id="KAF1970197.1"/>
    </source>
</evidence>
<dbReference type="OrthoDB" id="5283415at2759"/>
<feature type="compositionally biased region" description="Basic and acidic residues" evidence="1">
    <location>
        <begin position="126"/>
        <end position="148"/>
    </location>
</feature>
<proteinExistence type="predicted"/>
<organism evidence="2 3">
    <name type="scientific">Bimuria novae-zelandiae CBS 107.79</name>
    <dbReference type="NCBI Taxonomy" id="1447943"/>
    <lineage>
        <taxon>Eukaryota</taxon>
        <taxon>Fungi</taxon>
        <taxon>Dikarya</taxon>
        <taxon>Ascomycota</taxon>
        <taxon>Pezizomycotina</taxon>
        <taxon>Dothideomycetes</taxon>
        <taxon>Pleosporomycetidae</taxon>
        <taxon>Pleosporales</taxon>
        <taxon>Massarineae</taxon>
        <taxon>Didymosphaeriaceae</taxon>
        <taxon>Bimuria</taxon>
    </lineage>
</organism>
<evidence type="ECO:0000256" key="1">
    <source>
        <dbReference type="SAM" id="MobiDB-lite"/>
    </source>
</evidence>
<reference evidence="2" key="1">
    <citation type="journal article" date="2020" name="Stud. Mycol.">
        <title>101 Dothideomycetes genomes: a test case for predicting lifestyles and emergence of pathogens.</title>
        <authorList>
            <person name="Haridas S."/>
            <person name="Albert R."/>
            <person name="Binder M."/>
            <person name="Bloem J."/>
            <person name="Labutti K."/>
            <person name="Salamov A."/>
            <person name="Andreopoulos B."/>
            <person name="Baker S."/>
            <person name="Barry K."/>
            <person name="Bills G."/>
            <person name="Bluhm B."/>
            <person name="Cannon C."/>
            <person name="Castanera R."/>
            <person name="Culley D."/>
            <person name="Daum C."/>
            <person name="Ezra D."/>
            <person name="Gonzalez J."/>
            <person name="Henrissat B."/>
            <person name="Kuo A."/>
            <person name="Liang C."/>
            <person name="Lipzen A."/>
            <person name="Lutzoni F."/>
            <person name="Magnuson J."/>
            <person name="Mondo S."/>
            <person name="Nolan M."/>
            <person name="Ohm R."/>
            <person name="Pangilinan J."/>
            <person name="Park H.-J."/>
            <person name="Ramirez L."/>
            <person name="Alfaro M."/>
            <person name="Sun H."/>
            <person name="Tritt A."/>
            <person name="Yoshinaga Y."/>
            <person name="Zwiers L.-H."/>
            <person name="Turgeon B."/>
            <person name="Goodwin S."/>
            <person name="Spatafora J."/>
            <person name="Crous P."/>
            <person name="Grigoriev I."/>
        </authorList>
    </citation>
    <scope>NUCLEOTIDE SEQUENCE</scope>
    <source>
        <strain evidence="2">CBS 107.79</strain>
    </source>
</reference>
<gene>
    <name evidence="2" type="ORF">BU23DRAFT_217504</name>
</gene>
<keyword evidence="3" id="KW-1185">Reference proteome</keyword>
<dbReference type="EMBL" id="ML976703">
    <property type="protein sequence ID" value="KAF1970197.1"/>
    <property type="molecule type" value="Genomic_DNA"/>
</dbReference>
<dbReference type="AlphaFoldDB" id="A0A6A5VA85"/>
<accession>A0A6A5VA85</accession>
<feature type="compositionally biased region" description="Polar residues" evidence="1">
    <location>
        <begin position="23"/>
        <end position="35"/>
    </location>
</feature>